<dbReference type="AlphaFoldDB" id="A0A2P2JDV6"/>
<proteinExistence type="predicted"/>
<protein>
    <submittedName>
        <fullName evidence="1">Uncharacterized protein</fullName>
    </submittedName>
</protein>
<reference evidence="1" key="1">
    <citation type="submission" date="2018-02" db="EMBL/GenBank/DDBJ databases">
        <title>Rhizophora mucronata_Transcriptome.</title>
        <authorList>
            <person name="Meera S.P."/>
            <person name="Sreeshan A."/>
            <person name="Augustine A."/>
        </authorList>
    </citation>
    <scope>NUCLEOTIDE SEQUENCE</scope>
    <source>
        <tissue evidence="1">Leaf</tissue>
    </source>
</reference>
<name>A0A2P2JDV6_RHIMU</name>
<sequence>MKRLSTEGAYSMHATKERLICLFAHITNELLHKNMGNWAYFIPCLSLC</sequence>
<accession>A0A2P2JDV6</accession>
<dbReference type="EMBL" id="GGEC01011177">
    <property type="protein sequence ID" value="MBW91660.1"/>
    <property type="molecule type" value="Transcribed_RNA"/>
</dbReference>
<organism evidence="1">
    <name type="scientific">Rhizophora mucronata</name>
    <name type="common">Asiatic mangrove</name>
    <dbReference type="NCBI Taxonomy" id="61149"/>
    <lineage>
        <taxon>Eukaryota</taxon>
        <taxon>Viridiplantae</taxon>
        <taxon>Streptophyta</taxon>
        <taxon>Embryophyta</taxon>
        <taxon>Tracheophyta</taxon>
        <taxon>Spermatophyta</taxon>
        <taxon>Magnoliopsida</taxon>
        <taxon>eudicotyledons</taxon>
        <taxon>Gunneridae</taxon>
        <taxon>Pentapetalae</taxon>
        <taxon>rosids</taxon>
        <taxon>fabids</taxon>
        <taxon>Malpighiales</taxon>
        <taxon>Rhizophoraceae</taxon>
        <taxon>Rhizophora</taxon>
    </lineage>
</organism>
<evidence type="ECO:0000313" key="1">
    <source>
        <dbReference type="EMBL" id="MBW91660.1"/>
    </source>
</evidence>